<dbReference type="OMA" id="HRIFAFH"/>
<dbReference type="Proteomes" id="UP000191691">
    <property type="component" value="Unassembled WGS sequence"/>
</dbReference>
<dbReference type="EMBL" id="MOOB01000183">
    <property type="protein sequence ID" value="OQE66620.1"/>
    <property type="molecule type" value="Genomic_DNA"/>
</dbReference>
<dbReference type="AlphaFoldDB" id="A0A1V6WUR0"/>
<gene>
    <name evidence="1" type="ORF">PENNAL_c0183G02818</name>
</gene>
<name>A0A1V6WUR0_PENNA</name>
<reference evidence="2" key="1">
    <citation type="journal article" date="2017" name="Nat. Microbiol.">
        <title>Global analysis of biosynthetic gene clusters reveals vast potential of secondary metabolite production in Penicillium species.</title>
        <authorList>
            <person name="Nielsen J.C."/>
            <person name="Grijseels S."/>
            <person name="Prigent S."/>
            <person name="Ji B."/>
            <person name="Dainat J."/>
            <person name="Nielsen K.F."/>
            <person name="Frisvad J.C."/>
            <person name="Workman M."/>
            <person name="Nielsen J."/>
        </authorList>
    </citation>
    <scope>NUCLEOTIDE SEQUENCE [LARGE SCALE GENOMIC DNA]</scope>
    <source>
        <strain evidence="2">IBT 13039</strain>
    </source>
</reference>
<organism evidence="1 2">
    <name type="scientific">Penicillium nalgiovense</name>
    <dbReference type="NCBI Taxonomy" id="60175"/>
    <lineage>
        <taxon>Eukaryota</taxon>
        <taxon>Fungi</taxon>
        <taxon>Dikarya</taxon>
        <taxon>Ascomycota</taxon>
        <taxon>Pezizomycotina</taxon>
        <taxon>Eurotiomycetes</taxon>
        <taxon>Eurotiomycetidae</taxon>
        <taxon>Eurotiales</taxon>
        <taxon>Aspergillaceae</taxon>
        <taxon>Penicillium</taxon>
    </lineage>
</organism>
<dbReference type="InterPro" id="IPR036770">
    <property type="entry name" value="Ankyrin_rpt-contain_sf"/>
</dbReference>
<proteinExistence type="predicted"/>
<comment type="caution">
    <text evidence="1">The sequence shown here is derived from an EMBL/GenBank/DDBJ whole genome shotgun (WGS) entry which is preliminary data.</text>
</comment>
<protein>
    <submittedName>
        <fullName evidence="1">Uncharacterized protein</fullName>
    </submittedName>
</protein>
<dbReference type="SUPFAM" id="SSF48403">
    <property type="entry name" value="Ankyrin repeat"/>
    <property type="match status" value="1"/>
</dbReference>
<sequence length="303" mass="33542">MAYPEFYHRYPDWVALFNHQSQRPIGSHLCNDCPHSPIFLQTYDAVYYNPFNTALDSRSCDVLRALIEIYLSGTSFTEPLEKYLKRFFVSLVHEACSAVDRDLVTGLINHDLPLGILHDRSFQDRTPLLCAAEALGQVGGLRVEAKAGESLPVARQKAPEHRNRLAAKVSESDAIEQDYKYDKDSGKVLRLTGIVLGAAIPYASQAMVPHLITNGADIHARQVWYGAPAGMDASGVTPLLIAALYWDLEAIQTLMDLCCDAELSEMVSTAGDAGRLPLHWALDGTADMCEEKNDSRRDCLTND</sequence>
<dbReference type="Gene3D" id="1.25.40.20">
    <property type="entry name" value="Ankyrin repeat-containing domain"/>
    <property type="match status" value="1"/>
</dbReference>
<evidence type="ECO:0000313" key="1">
    <source>
        <dbReference type="EMBL" id="OQE66620.1"/>
    </source>
</evidence>
<keyword evidence="2" id="KW-1185">Reference proteome</keyword>
<accession>A0A1V6WUR0</accession>
<evidence type="ECO:0000313" key="2">
    <source>
        <dbReference type="Proteomes" id="UP000191691"/>
    </source>
</evidence>
<dbReference type="STRING" id="60175.A0A1V6WUR0"/>